<dbReference type="GO" id="GO:0010906">
    <property type="term" value="P:regulation of glucose metabolic process"/>
    <property type="evidence" value="ECO:0007669"/>
    <property type="project" value="TreeGrafter"/>
</dbReference>
<dbReference type="Pfam" id="PF02518">
    <property type="entry name" value="HATPase_c"/>
    <property type="match status" value="1"/>
</dbReference>
<dbReference type="CTD" id="35970"/>
<dbReference type="FunFam" id="3.30.565.10:FF:000007">
    <property type="entry name" value="Mitochondrial pyruvate dehydrogenase kinase isoform 2"/>
    <property type="match status" value="1"/>
</dbReference>
<dbReference type="RefSeq" id="XP_026488742.1">
    <property type="nucleotide sequence ID" value="XM_026632957.2"/>
</dbReference>
<dbReference type="OMA" id="DMSRNAP"/>
<comment type="similarity">
    <text evidence="2 10">Belongs to the PDK/BCKDK protein kinase family.</text>
</comment>
<dbReference type="InterPro" id="IPR039028">
    <property type="entry name" value="BCKD/PDK"/>
</dbReference>
<dbReference type="InterPro" id="IPR018955">
    <property type="entry name" value="BCDHK/PDK_N"/>
</dbReference>
<dbReference type="GO" id="GO:0005759">
    <property type="term" value="C:mitochondrial matrix"/>
    <property type="evidence" value="ECO:0007669"/>
    <property type="project" value="UniProtKB-SubCell"/>
</dbReference>
<dbReference type="OrthoDB" id="241648at2759"/>
<dbReference type="SMART" id="SM00387">
    <property type="entry name" value="HATPase_c"/>
    <property type="match status" value="1"/>
</dbReference>
<evidence type="ECO:0000256" key="7">
    <source>
        <dbReference type="ARBA" id="ARBA00022946"/>
    </source>
</evidence>
<dbReference type="GO" id="GO:0004740">
    <property type="term" value="F:pyruvate dehydrogenase (acetyl-transferring) kinase activity"/>
    <property type="evidence" value="ECO:0007669"/>
    <property type="project" value="UniProtKB-EC"/>
</dbReference>
<evidence type="ECO:0000256" key="4">
    <source>
        <dbReference type="ARBA" id="ARBA00022741"/>
    </source>
</evidence>
<comment type="subcellular location">
    <subcellularLocation>
        <location evidence="1 10">Mitochondrion matrix</location>
    </subcellularLocation>
</comment>
<dbReference type="Gene3D" id="1.20.140.20">
    <property type="entry name" value="Alpha-ketoacid/pyruvate dehydrogenase kinase, N-terminal domain"/>
    <property type="match status" value="1"/>
</dbReference>
<protein>
    <recommendedName>
        <fullName evidence="10">Protein-serine/threonine kinase</fullName>
        <ecNumber evidence="10">2.7.11.-</ecNumber>
    </recommendedName>
</protein>
<dbReference type="Proteomes" id="UP001652626">
    <property type="component" value="Chromosome 28"/>
</dbReference>
<keyword evidence="8 10" id="KW-0496">Mitochondrion</keyword>
<evidence type="ECO:0000256" key="2">
    <source>
        <dbReference type="ARBA" id="ARBA00006155"/>
    </source>
</evidence>
<evidence type="ECO:0000256" key="3">
    <source>
        <dbReference type="ARBA" id="ARBA00022679"/>
    </source>
</evidence>
<dbReference type="AlphaFoldDB" id="A0A8B8HWQ3"/>
<feature type="domain" description="Histidine kinase" evidence="11">
    <location>
        <begin position="243"/>
        <end position="364"/>
    </location>
</feature>
<evidence type="ECO:0000256" key="8">
    <source>
        <dbReference type="ARBA" id="ARBA00023128"/>
    </source>
</evidence>
<proteinExistence type="inferred from homology"/>
<comment type="catalytic activity">
    <reaction evidence="9">
        <text>L-seryl-[pyruvate dehydrogenase E1 alpha subunit] + ATP = O-phospho-L-seryl-[pyruvate dehydrogenase E1 alpha subunit] + ADP + H(+)</text>
        <dbReference type="Rhea" id="RHEA:23052"/>
        <dbReference type="Rhea" id="RHEA-COMP:13689"/>
        <dbReference type="Rhea" id="RHEA-COMP:13690"/>
        <dbReference type="ChEBI" id="CHEBI:15378"/>
        <dbReference type="ChEBI" id="CHEBI:29999"/>
        <dbReference type="ChEBI" id="CHEBI:30616"/>
        <dbReference type="ChEBI" id="CHEBI:83421"/>
        <dbReference type="ChEBI" id="CHEBI:456216"/>
        <dbReference type="EC" id="2.7.11.2"/>
    </reaction>
</comment>
<evidence type="ECO:0000259" key="11">
    <source>
        <dbReference type="PROSITE" id="PS50109"/>
    </source>
</evidence>
<dbReference type="EC" id="2.7.11.-" evidence="10"/>
<keyword evidence="6 10" id="KW-0067">ATP-binding</keyword>
<dbReference type="CDD" id="cd16929">
    <property type="entry name" value="HATPase_PDK-like"/>
    <property type="match status" value="1"/>
</dbReference>
<sequence length="411" mass="46555">MRLAGAIFSNVTKMLDFYSQFNPSPLSIKQFIDFGLNACERKSFLFLRKELPVRLANIMKEIALLPENLLRMPSVGLVNQWYERSFEEIIEFEKKEPEPPVLSQFCERLVMIRNRHADVVQTMAQGVLELKESHEVEPGIENSIQYFLDRFYMSRISIRMLINQHTLLFGEQLGARQASVNGMGNGGRHIGSIDPACDVAAVVRDAYENARFLCDRYYLASPELELLEDGAPIDRPMPIVYVPSHLYHMLFELFKNAMRAVMETHENCPPPIQVNLVRGREDVSVKMSDKGGGIPRSVSDLLFKYMYSTAPQPSKSDSHTVPLAGYGYGLPISRLYARYFHGDLVLMSCEGFGTDAVIYLKALSNEANELLPIFNRTSSKFYRTTPAPADWSAPVPTQACRKDKPSLSYKA</sequence>
<keyword evidence="3 10" id="KW-0808">Transferase</keyword>
<dbReference type="InterPro" id="IPR003594">
    <property type="entry name" value="HATPase_dom"/>
</dbReference>
<dbReference type="SUPFAM" id="SSF55874">
    <property type="entry name" value="ATPase domain of HSP90 chaperone/DNA topoisomerase II/histidine kinase"/>
    <property type="match status" value="1"/>
</dbReference>
<evidence type="ECO:0000256" key="1">
    <source>
        <dbReference type="ARBA" id="ARBA00004305"/>
    </source>
</evidence>
<keyword evidence="12" id="KW-1185">Reference proteome</keyword>
<keyword evidence="5 10" id="KW-0418">Kinase</keyword>
<dbReference type="SUPFAM" id="SSF69012">
    <property type="entry name" value="alpha-ketoacid dehydrogenase kinase, N-terminal domain"/>
    <property type="match status" value="1"/>
</dbReference>
<evidence type="ECO:0000256" key="9">
    <source>
        <dbReference type="ARBA" id="ARBA00048201"/>
    </source>
</evidence>
<name>A0A8B8HWQ3_VANTA</name>
<reference evidence="13" key="1">
    <citation type="submission" date="2025-08" db="UniProtKB">
        <authorList>
            <consortium name="RefSeq"/>
        </authorList>
    </citation>
    <scope>IDENTIFICATION</scope>
    <source>
        <tissue evidence="13">Whole body</tissue>
    </source>
</reference>
<accession>A0A8B8HWQ3</accession>
<evidence type="ECO:0000313" key="13">
    <source>
        <dbReference type="RefSeq" id="XP_026488742.1"/>
    </source>
</evidence>
<evidence type="ECO:0000313" key="12">
    <source>
        <dbReference type="Proteomes" id="UP001652626"/>
    </source>
</evidence>
<dbReference type="PROSITE" id="PS50109">
    <property type="entry name" value="HIS_KIN"/>
    <property type="match status" value="1"/>
</dbReference>
<dbReference type="PANTHER" id="PTHR11947">
    <property type="entry name" value="PYRUVATE DEHYDROGENASE KINASE"/>
    <property type="match status" value="1"/>
</dbReference>
<dbReference type="InterPro" id="IPR005467">
    <property type="entry name" value="His_kinase_dom"/>
</dbReference>
<evidence type="ECO:0000256" key="5">
    <source>
        <dbReference type="ARBA" id="ARBA00022777"/>
    </source>
</evidence>
<dbReference type="GeneID" id="113395355"/>
<keyword evidence="7" id="KW-0809">Transit peptide</keyword>
<dbReference type="PANTHER" id="PTHR11947:SF3">
    <property type="entry name" value="[PYRUVATE DEHYDROGENASE (ACETYL-TRANSFERRING)] KINASE, MITOCHONDRIAL"/>
    <property type="match status" value="1"/>
</dbReference>
<evidence type="ECO:0000256" key="6">
    <source>
        <dbReference type="ARBA" id="ARBA00022840"/>
    </source>
</evidence>
<dbReference type="InterPro" id="IPR036890">
    <property type="entry name" value="HATPase_C_sf"/>
</dbReference>
<keyword evidence="4 10" id="KW-0547">Nucleotide-binding</keyword>
<dbReference type="GO" id="GO:0005524">
    <property type="term" value="F:ATP binding"/>
    <property type="evidence" value="ECO:0007669"/>
    <property type="project" value="UniProtKB-UniRule"/>
</dbReference>
<dbReference type="Gene3D" id="3.30.565.10">
    <property type="entry name" value="Histidine kinase-like ATPase, C-terminal domain"/>
    <property type="match status" value="1"/>
</dbReference>
<evidence type="ECO:0000256" key="10">
    <source>
        <dbReference type="RuleBase" id="RU366032"/>
    </source>
</evidence>
<organism evidence="12 13">
    <name type="scientific">Vanessa tameamea</name>
    <name type="common">Kamehameha butterfly</name>
    <dbReference type="NCBI Taxonomy" id="334116"/>
    <lineage>
        <taxon>Eukaryota</taxon>
        <taxon>Metazoa</taxon>
        <taxon>Ecdysozoa</taxon>
        <taxon>Arthropoda</taxon>
        <taxon>Hexapoda</taxon>
        <taxon>Insecta</taxon>
        <taxon>Pterygota</taxon>
        <taxon>Neoptera</taxon>
        <taxon>Endopterygota</taxon>
        <taxon>Lepidoptera</taxon>
        <taxon>Glossata</taxon>
        <taxon>Ditrysia</taxon>
        <taxon>Papilionoidea</taxon>
        <taxon>Nymphalidae</taxon>
        <taxon>Nymphalinae</taxon>
        <taxon>Vanessa</taxon>
    </lineage>
</organism>
<dbReference type="Pfam" id="PF10436">
    <property type="entry name" value="BCDHK_Adom3"/>
    <property type="match status" value="1"/>
</dbReference>
<keyword evidence="13" id="KW-0670">Pyruvate</keyword>
<dbReference type="InterPro" id="IPR036784">
    <property type="entry name" value="AK/P_DHK_N_sf"/>
</dbReference>
<gene>
    <name evidence="13" type="primary">LOC113395355</name>
</gene>